<evidence type="ECO:0000256" key="3">
    <source>
        <dbReference type="RuleBase" id="RU364072"/>
    </source>
</evidence>
<dbReference type="RefSeq" id="WP_206964561.1">
    <property type="nucleotide sequence ID" value="NZ_JAFLVX010000006.1"/>
</dbReference>
<dbReference type="Gene3D" id="2.40.50.100">
    <property type="match status" value="1"/>
</dbReference>
<dbReference type="InterPro" id="IPR000089">
    <property type="entry name" value="Biotin_lipoyl"/>
</dbReference>
<dbReference type="InterPro" id="IPR000551">
    <property type="entry name" value="MerR-type_HTH_dom"/>
</dbReference>
<comment type="function">
    <text evidence="3">This protein is a component of the acetyl coenzyme A carboxylase complex; first, biotin carboxylase catalyzes the carboxylation of the carrier protein and then the transcarboxylase transfers the carboxyl group to form malonyl-CoA.</text>
</comment>
<protein>
    <recommendedName>
        <fullName evidence="1 3">Biotin carboxyl carrier protein of acetyl-CoA carboxylase</fullName>
    </recommendedName>
</protein>
<gene>
    <name evidence="6" type="primary">accB</name>
    <name evidence="6" type="ORF">DOK76_01815</name>
</gene>
<feature type="domain" description="Lipoyl-binding" evidence="5">
    <location>
        <begin position="85"/>
        <end position="161"/>
    </location>
</feature>
<accession>A0ABS3HRF6</accession>
<evidence type="ECO:0000256" key="1">
    <source>
        <dbReference type="ARBA" id="ARBA00017562"/>
    </source>
</evidence>
<feature type="domain" description="HTH merR-type" evidence="4">
    <location>
        <begin position="1"/>
        <end position="12"/>
    </location>
</feature>
<dbReference type="EMBL" id="JAFLVX010000006">
    <property type="protein sequence ID" value="MBO0475787.1"/>
    <property type="molecule type" value="Genomic_DNA"/>
</dbReference>
<dbReference type="PROSITE" id="PS50937">
    <property type="entry name" value="HTH_MERR_2"/>
    <property type="match status" value="1"/>
</dbReference>
<dbReference type="PROSITE" id="PS50968">
    <property type="entry name" value="BIOTINYL_LIPOYL"/>
    <property type="match status" value="1"/>
</dbReference>
<keyword evidence="3" id="KW-0444">Lipid biosynthesis</keyword>
<keyword evidence="3" id="KW-0443">Lipid metabolism</keyword>
<dbReference type="CDD" id="cd06850">
    <property type="entry name" value="biotinyl_domain"/>
    <property type="match status" value="1"/>
</dbReference>
<dbReference type="PRINTS" id="PR01071">
    <property type="entry name" value="ACOABIOTINCC"/>
</dbReference>
<organism evidence="6 7">
    <name type="scientific">Candidatus Vagococcus giribetii</name>
    <dbReference type="NCBI Taxonomy" id="2230876"/>
    <lineage>
        <taxon>Bacteria</taxon>
        <taxon>Bacillati</taxon>
        <taxon>Bacillota</taxon>
        <taxon>Bacilli</taxon>
        <taxon>Lactobacillales</taxon>
        <taxon>Enterococcaceae</taxon>
        <taxon>Vagococcus</taxon>
    </lineage>
</organism>
<dbReference type="InterPro" id="IPR011053">
    <property type="entry name" value="Single_hybrid_motif"/>
</dbReference>
<dbReference type="Proteomes" id="UP000664857">
    <property type="component" value="Unassembled WGS sequence"/>
</dbReference>
<sequence>MNLSEIKELLELFDSGSIRELDLKQGDLSLYLSKNETSRVAQTESINVQQEVPVAPVVQPAVVTQTASVPSEPEVATKETTDAVGELVTSPIVGVVYTSSDPSAPSFVSVGDKVAVGDTLCIVEAMKIMNEIKSDVAGTVTEILIENEDVVEFGQGLFRIN</sequence>
<keyword evidence="3" id="KW-0276">Fatty acid metabolism</keyword>
<comment type="pathway">
    <text evidence="3">Lipid metabolism; fatty acid biosynthesis.</text>
</comment>
<keyword evidence="7" id="KW-1185">Reference proteome</keyword>
<name>A0ABS3HRF6_9ENTE</name>
<keyword evidence="2 3" id="KW-0092">Biotin</keyword>
<evidence type="ECO:0000259" key="5">
    <source>
        <dbReference type="PROSITE" id="PS50968"/>
    </source>
</evidence>
<keyword evidence="3" id="KW-0275">Fatty acid biosynthesis</keyword>
<dbReference type="InterPro" id="IPR001249">
    <property type="entry name" value="AcCoA_biotinCC"/>
</dbReference>
<dbReference type="SUPFAM" id="SSF51230">
    <property type="entry name" value="Single hybrid motif"/>
    <property type="match status" value="1"/>
</dbReference>
<dbReference type="PANTHER" id="PTHR45266:SF3">
    <property type="entry name" value="OXALOACETATE DECARBOXYLASE ALPHA CHAIN"/>
    <property type="match status" value="1"/>
</dbReference>
<evidence type="ECO:0000256" key="2">
    <source>
        <dbReference type="ARBA" id="ARBA00023267"/>
    </source>
</evidence>
<dbReference type="Pfam" id="PF00364">
    <property type="entry name" value="Biotin_lipoyl"/>
    <property type="match status" value="1"/>
</dbReference>
<dbReference type="NCBIfam" id="TIGR00531">
    <property type="entry name" value="BCCP"/>
    <property type="match status" value="1"/>
</dbReference>
<evidence type="ECO:0000259" key="4">
    <source>
        <dbReference type="PROSITE" id="PS50937"/>
    </source>
</evidence>
<comment type="caution">
    <text evidence="6">The sequence shown here is derived from an EMBL/GenBank/DDBJ whole genome shotgun (WGS) entry which is preliminary data.</text>
</comment>
<proteinExistence type="predicted"/>
<reference evidence="6 7" key="1">
    <citation type="submission" date="2021-03" db="EMBL/GenBank/DDBJ databases">
        <title>Enterococcal diversity collection.</title>
        <authorList>
            <person name="Gilmore M.S."/>
            <person name="Schwartzman J."/>
            <person name="Van Tyne D."/>
            <person name="Martin M."/>
            <person name="Earl A.M."/>
            <person name="Manson A.L."/>
            <person name="Straub T."/>
            <person name="Salamzade R."/>
            <person name="Saavedra J."/>
            <person name="Lebreton F."/>
            <person name="Prichula J."/>
            <person name="Schaufler K."/>
            <person name="Gaca A."/>
            <person name="Sgardioli B."/>
            <person name="Wagenaar J."/>
            <person name="Strong T."/>
        </authorList>
    </citation>
    <scope>NUCLEOTIDE SEQUENCE [LARGE SCALE GENOMIC DNA]</scope>
    <source>
        <strain evidence="6 7">DIV0080</strain>
    </source>
</reference>
<evidence type="ECO:0000313" key="7">
    <source>
        <dbReference type="Proteomes" id="UP000664857"/>
    </source>
</evidence>
<dbReference type="InterPro" id="IPR050709">
    <property type="entry name" value="Biotin_Carboxyl_Carrier/Decarb"/>
</dbReference>
<dbReference type="PANTHER" id="PTHR45266">
    <property type="entry name" value="OXALOACETATE DECARBOXYLASE ALPHA CHAIN"/>
    <property type="match status" value="1"/>
</dbReference>
<evidence type="ECO:0000313" key="6">
    <source>
        <dbReference type="EMBL" id="MBO0475787.1"/>
    </source>
</evidence>